<protein>
    <submittedName>
        <fullName evidence="2">EpsG family protein</fullName>
    </submittedName>
</protein>
<dbReference type="OrthoDB" id="6636491at2"/>
<organism evidence="2 3">
    <name type="scientific">Affinibrenneria salicis</name>
    <dbReference type="NCBI Taxonomy" id="2590031"/>
    <lineage>
        <taxon>Bacteria</taxon>
        <taxon>Pseudomonadati</taxon>
        <taxon>Pseudomonadota</taxon>
        <taxon>Gammaproteobacteria</taxon>
        <taxon>Enterobacterales</taxon>
        <taxon>Pectobacteriaceae</taxon>
        <taxon>Affinibrenneria</taxon>
    </lineage>
</organism>
<dbReference type="Pfam" id="PF14897">
    <property type="entry name" value="EpsG"/>
    <property type="match status" value="1"/>
</dbReference>
<keyword evidence="1" id="KW-1133">Transmembrane helix</keyword>
<dbReference type="RefSeq" id="WP_150435060.1">
    <property type="nucleotide sequence ID" value="NZ_VYKJ01000005.1"/>
</dbReference>
<dbReference type="EMBL" id="VYKJ01000005">
    <property type="protein sequence ID" value="KAA8999859.1"/>
    <property type="molecule type" value="Genomic_DNA"/>
</dbReference>
<feature type="transmembrane region" description="Helical" evidence="1">
    <location>
        <begin position="360"/>
        <end position="379"/>
    </location>
</feature>
<evidence type="ECO:0000313" key="2">
    <source>
        <dbReference type="EMBL" id="KAA8999859.1"/>
    </source>
</evidence>
<feature type="transmembrane region" description="Helical" evidence="1">
    <location>
        <begin position="204"/>
        <end position="226"/>
    </location>
</feature>
<feature type="transmembrane region" description="Helical" evidence="1">
    <location>
        <begin position="276"/>
        <end position="295"/>
    </location>
</feature>
<feature type="transmembrane region" description="Helical" evidence="1">
    <location>
        <begin position="171"/>
        <end position="198"/>
    </location>
</feature>
<accession>A0A5J5G045</accession>
<feature type="transmembrane region" description="Helical" evidence="1">
    <location>
        <begin position="336"/>
        <end position="353"/>
    </location>
</feature>
<comment type="caution">
    <text evidence="2">The sequence shown here is derived from an EMBL/GenBank/DDBJ whole genome shotgun (WGS) entry which is preliminary data.</text>
</comment>
<gene>
    <name evidence="2" type="ORF">FJU30_11190</name>
</gene>
<keyword evidence="1" id="KW-0472">Membrane</keyword>
<proteinExistence type="predicted"/>
<sequence>MPLFFSNLNLSIYFFLSLFLFFLSFLAARYKNNKLDILNTTLVAVMMVCFYAFREPGATDLIMYFDYYDRLDRFEDFPWGLSFYWLMLSIKTINASHEAYLFGTAIYFVILILFFSFLFFKDKCYKSLILLSFFYGWSILDLATNTYRQGVAAPCAMIACYFFFQRRLLLFSLFTAISVGLHWGALVPILLGVCAFVLSKNIKILKFVSVLVLLLYTLSFFIDLSLAKIFVNSTFIQYMEKIFVGVNISDKIYSYLNSEVNGADFYDLPIMTRLKFTIESYLPLLINVFFLLTRNKKNSDIFEDNKTYISVVSYIVLLNLYAVSIISMAWFFRNFYWLPFISMTSLIFMISSYEKKKYYPALLVLYILMVVAVSILTNWSSELLKMSYPIM</sequence>
<name>A0A5J5G045_9GAMM</name>
<evidence type="ECO:0000256" key="1">
    <source>
        <dbReference type="SAM" id="Phobius"/>
    </source>
</evidence>
<feature type="transmembrane region" description="Helical" evidence="1">
    <location>
        <begin position="37"/>
        <end position="53"/>
    </location>
</feature>
<keyword evidence="3" id="KW-1185">Reference proteome</keyword>
<dbReference type="AlphaFoldDB" id="A0A5J5G045"/>
<feature type="transmembrane region" description="Helical" evidence="1">
    <location>
        <begin position="99"/>
        <end position="119"/>
    </location>
</feature>
<keyword evidence="1" id="KW-0812">Transmembrane</keyword>
<reference evidence="2 3" key="1">
    <citation type="submission" date="2019-09" db="EMBL/GenBank/DDBJ databases">
        <authorList>
            <person name="Li Y."/>
        </authorList>
    </citation>
    <scope>NUCLEOTIDE SEQUENCE [LARGE SCALE GENOMIC DNA]</scope>
    <source>
        <strain evidence="2 3">L3-3HA</strain>
    </source>
</reference>
<feature type="transmembrane region" description="Helical" evidence="1">
    <location>
        <begin position="307"/>
        <end position="330"/>
    </location>
</feature>
<feature type="transmembrane region" description="Helical" evidence="1">
    <location>
        <begin position="124"/>
        <end position="140"/>
    </location>
</feature>
<dbReference type="Proteomes" id="UP000335415">
    <property type="component" value="Unassembled WGS sequence"/>
</dbReference>
<feature type="transmembrane region" description="Helical" evidence="1">
    <location>
        <begin position="12"/>
        <end position="30"/>
    </location>
</feature>
<dbReference type="InterPro" id="IPR049458">
    <property type="entry name" value="EpsG-like"/>
</dbReference>
<evidence type="ECO:0000313" key="3">
    <source>
        <dbReference type="Proteomes" id="UP000335415"/>
    </source>
</evidence>